<protein>
    <submittedName>
        <fullName evidence="2">Uncharacterized protein</fullName>
    </submittedName>
</protein>
<accession>A0A2I1GWG6</accession>
<dbReference type="EMBL" id="LLXI01000947">
    <property type="protein sequence ID" value="PKY50955.1"/>
    <property type="molecule type" value="Genomic_DNA"/>
</dbReference>
<dbReference type="AlphaFoldDB" id="A0A2I1GWG6"/>
<evidence type="ECO:0000313" key="2">
    <source>
        <dbReference type="EMBL" id="PKY50955.1"/>
    </source>
</evidence>
<feature type="region of interest" description="Disordered" evidence="1">
    <location>
        <begin position="17"/>
        <end position="218"/>
    </location>
</feature>
<feature type="compositionally biased region" description="Polar residues" evidence="1">
    <location>
        <begin position="87"/>
        <end position="97"/>
    </location>
</feature>
<feature type="compositionally biased region" description="Basic and acidic residues" evidence="1">
    <location>
        <begin position="403"/>
        <end position="413"/>
    </location>
</feature>
<organism evidence="2 3">
    <name type="scientific">Rhizophagus irregularis</name>
    <dbReference type="NCBI Taxonomy" id="588596"/>
    <lineage>
        <taxon>Eukaryota</taxon>
        <taxon>Fungi</taxon>
        <taxon>Fungi incertae sedis</taxon>
        <taxon>Mucoromycota</taxon>
        <taxon>Glomeromycotina</taxon>
        <taxon>Glomeromycetes</taxon>
        <taxon>Glomerales</taxon>
        <taxon>Glomeraceae</taxon>
        <taxon>Rhizophagus</taxon>
    </lineage>
</organism>
<reference evidence="2 3" key="1">
    <citation type="submission" date="2015-10" db="EMBL/GenBank/DDBJ databases">
        <title>Genome analyses suggest a sexual origin of heterokaryosis in a supposedly ancient asexual fungus.</title>
        <authorList>
            <person name="Ropars J."/>
            <person name="Sedzielewska K."/>
            <person name="Noel J."/>
            <person name="Charron P."/>
            <person name="Farinelli L."/>
            <person name="Marton T."/>
            <person name="Kruger M."/>
            <person name="Pelin A."/>
            <person name="Brachmann A."/>
            <person name="Corradi N."/>
        </authorList>
    </citation>
    <scope>NUCLEOTIDE SEQUENCE [LARGE SCALE GENOMIC DNA]</scope>
    <source>
        <strain evidence="2 3">A4</strain>
    </source>
</reference>
<feature type="compositionally biased region" description="Basic residues" evidence="1">
    <location>
        <begin position="155"/>
        <end position="166"/>
    </location>
</feature>
<comment type="caution">
    <text evidence="2">The sequence shown here is derived from an EMBL/GenBank/DDBJ whole genome shotgun (WGS) entry which is preliminary data.</text>
</comment>
<dbReference type="Proteomes" id="UP000234323">
    <property type="component" value="Unassembled WGS sequence"/>
</dbReference>
<evidence type="ECO:0000313" key="3">
    <source>
        <dbReference type="Proteomes" id="UP000234323"/>
    </source>
</evidence>
<feature type="region of interest" description="Disordered" evidence="1">
    <location>
        <begin position="397"/>
        <end position="423"/>
    </location>
</feature>
<feature type="compositionally biased region" description="Basic and acidic residues" evidence="1">
    <location>
        <begin position="74"/>
        <end position="86"/>
    </location>
</feature>
<keyword evidence="3" id="KW-1185">Reference proteome</keyword>
<feature type="compositionally biased region" description="Low complexity" evidence="1">
    <location>
        <begin position="182"/>
        <end position="205"/>
    </location>
</feature>
<evidence type="ECO:0000256" key="1">
    <source>
        <dbReference type="SAM" id="MobiDB-lite"/>
    </source>
</evidence>
<sequence>MNQGPSGQVIKFMTQYQNYNKKRKYRPNFSRYTRSPTMRSSRHGRSSSRKSLTGNRMHFSHSYTESISPNPVPSRRDRSRSRDQIRFSHSYTKSISPNPAPSSRRGRSRSRNQIRSSHSYTKSISPNPVPSSRRGRSRSRKSLTGNQMRSSHSYTRSRRGRSRSRKSFTGNRMRFSRSRTQSPSRSNFTRSRSSSLSSFHSCSTTYTNGDNKNSRDRERLNYRRIQVENASHEKARARDRRSTIRKEIRVITKGLDAEEYFDPSKSWRENEDIIYGSLIAELVELLPPIDGRAVTRVEIEEILKTAHKNQRSKRRRLEALADLYQTNSLPSEYDIDILKKILQVPHYHSPEHSPERSSSTQLESDDIVVYDLGWRSEELKNLLKILDKRGFELRKSSHKRKRIISDEQKDDTAPKNVPQWCIR</sequence>
<proteinExistence type="predicted"/>
<gene>
    <name evidence="2" type="ORF">RhiirA4_467735</name>
</gene>
<name>A0A2I1GWG6_9GLOM</name>